<keyword evidence="2 5" id="KW-0808">Transferase</keyword>
<dbReference type="PANTHER" id="PTHR43861">
    <property type="entry name" value="TRANS-ACONITATE 2-METHYLTRANSFERASE-RELATED"/>
    <property type="match status" value="1"/>
</dbReference>
<dbReference type="GeneID" id="89564119"/>
<evidence type="ECO:0000256" key="1">
    <source>
        <dbReference type="ARBA" id="ARBA00022603"/>
    </source>
</evidence>
<dbReference type="EC" id="2.1.1.144" evidence="5"/>
<reference evidence="4 6" key="2">
    <citation type="submission" date="2021-10" db="EMBL/GenBank/DDBJ databases">
        <title>Collection of gut derived symbiotic bacterial strains cultured from healthy donors.</title>
        <authorList>
            <person name="Lin H."/>
            <person name="Littmann E."/>
            <person name="Claire K."/>
            <person name="Pamer E."/>
        </authorList>
    </citation>
    <scope>NUCLEOTIDE SEQUENCE [LARGE SCALE GENOMIC DNA]</scope>
    <source>
        <strain evidence="4 6">MSK.17.68</strain>
    </source>
</reference>
<evidence type="ECO:0000256" key="2">
    <source>
        <dbReference type="ARBA" id="ARBA00022679"/>
    </source>
</evidence>
<dbReference type="Pfam" id="PF13649">
    <property type="entry name" value="Methyltransf_25"/>
    <property type="match status" value="1"/>
</dbReference>
<proteinExistence type="predicted"/>
<dbReference type="CDD" id="cd02440">
    <property type="entry name" value="AdoMet_MTases"/>
    <property type="match status" value="1"/>
</dbReference>
<dbReference type="Gene3D" id="3.40.50.150">
    <property type="entry name" value="Vaccinia Virus protein VP39"/>
    <property type="match status" value="1"/>
</dbReference>
<evidence type="ECO:0000259" key="3">
    <source>
        <dbReference type="Pfam" id="PF13649"/>
    </source>
</evidence>
<dbReference type="RefSeq" id="WP_007285457.1">
    <property type="nucleotide sequence ID" value="NZ_BAABXU010000001.1"/>
</dbReference>
<keyword evidence="6" id="KW-1185">Reference proteome</keyword>
<name>A0A6N3D542_9FIRM</name>
<dbReference type="InterPro" id="IPR029063">
    <property type="entry name" value="SAM-dependent_MTases_sf"/>
</dbReference>
<dbReference type="SUPFAM" id="SSF53335">
    <property type="entry name" value="S-adenosyl-L-methionine-dependent methyltransferases"/>
    <property type="match status" value="1"/>
</dbReference>
<accession>A0A6N3D542</accession>
<dbReference type="PANTHER" id="PTHR43861:SF1">
    <property type="entry name" value="TRANS-ACONITATE 2-METHYLTRANSFERASE"/>
    <property type="match status" value="1"/>
</dbReference>
<evidence type="ECO:0000313" key="4">
    <source>
        <dbReference type="EMBL" id="MCB5445296.1"/>
    </source>
</evidence>
<gene>
    <name evidence="5" type="primary">tam</name>
    <name evidence="5" type="ORF">IBLFYP30_02089</name>
    <name evidence="4" type="ORF">LIP50_03660</name>
</gene>
<organism evidence="5">
    <name type="scientific">Intestinibacter bartlettii</name>
    <dbReference type="NCBI Taxonomy" id="261299"/>
    <lineage>
        <taxon>Bacteria</taxon>
        <taxon>Bacillati</taxon>
        <taxon>Bacillota</taxon>
        <taxon>Clostridia</taxon>
        <taxon>Peptostreptococcales</taxon>
        <taxon>Peptostreptococcaceae</taxon>
        <taxon>Intestinibacter</taxon>
    </lineage>
</organism>
<reference evidence="5" key="1">
    <citation type="submission" date="2019-11" db="EMBL/GenBank/DDBJ databases">
        <authorList>
            <person name="Feng L."/>
        </authorList>
    </citation>
    <scope>NUCLEOTIDE SEQUENCE</scope>
    <source>
        <strain evidence="5">IbartlettiiLFYP30</strain>
    </source>
</reference>
<keyword evidence="1 5" id="KW-0489">Methyltransferase</keyword>
<dbReference type="InterPro" id="IPR023149">
    <property type="entry name" value="Trans_acon_MeTrfase_C"/>
</dbReference>
<dbReference type="GO" id="GO:0030798">
    <property type="term" value="F:trans-aconitate 2-methyltransferase activity"/>
    <property type="evidence" value="ECO:0007669"/>
    <property type="project" value="UniProtKB-EC"/>
</dbReference>
<protein>
    <submittedName>
        <fullName evidence="4">Methyltransferase domain-containing protein</fullName>
    </submittedName>
    <submittedName>
        <fullName evidence="5">Trans-aconitate 2-methyltransferase</fullName>
        <ecNumber evidence="5">2.1.1.144</ecNumber>
    </submittedName>
</protein>
<dbReference type="Gene3D" id="1.10.150.290">
    <property type="entry name" value="S-adenosyl-L-methionine-dependent methyltransferases"/>
    <property type="match status" value="1"/>
</dbReference>
<dbReference type="EMBL" id="JAJBMB010000002">
    <property type="protein sequence ID" value="MCB5445296.1"/>
    <property type="molecule type" value="Genomic_DNA"/>
</dbReference>
<sequence>MIDWNPDLYLKFGKERTLPSKDLISRIGLENPARILDIGCGSGNSTNELKKRWPNAEIIGIDNSSTMIEKAQLLYPEIDFRLMDATEDLSSLGKFDIVFSNAAIQRMTGHEELIKKWYALLNTGGTIAIQLPLADDIKGQQALYELEYVKKYKPYFEGKKLRFNNHKPTFYYDVLSHLSTAKDIQIWTTTYMHVMQGFEGILQWYESTSMKDYLNALPSDEFRENFKNNYLIKLKNVYSLRADGSVLFNYKRLFVVASKSK</sequence>
<dbReference type="GO" id="GO:0032259">
    <property type="term" value="P:methylation"/>
    <property type="evidence" value="ECO:0007669"/>
    <property type="project" value="UniProtKB-KW"/>
</dbReference>
<dbReference type="InterPro" id="IPR041698">
    <property type="entry name" value="Methyltransf_25"/>
</dbReference>
<dbReference type="EMBL" id="CACRUE010000031">
    <property type="protein sequence ID" value="VYU23382.1"/>
    <property type="molecule type" value="Genomic_DNA"/>
</dbReference>
<dbReference type="AlphaFoldDB" id="A0A6N3D542"/>
<feature type="domain" description="Methyltransferase" evidence="3">
    <location>
        <begin position="35"/>
        <end position="125"/>
    </location>
</feature>
<evidence type="ECO:0000313" key="6">
    <source>
        <dbReference type="Proteomes" id="UP001299409"/>
    </source>
</evidence>
<dbReference type="Proteomes" id="UP001299409">
    <property type="component" value="Unassembled WGS sequence"/>
</dbReference>
<evidence type="ECO:0000313" key="5">
    <source>
        <dbReference type="EMBL" id="VYU23382.1"/>
    </source>
</evidence>